<dbReference type="EMBL" id="BAAAAF010000018">
    <property type="protein sequence ID" value="GAA0037187.1"/>
    <property type="molecule type" value="Genomic_DNA"/>
</dbReference>
<dbReference type="InterPro" id="IPR007349">
    <property type="entry name" value="DUF418"/>
</dbReference>
<feature type="transmembrane region" description="Helical" evidence="2">
    <location>
        <begin position="175"/>
        <end position="200"/>
    </location>
</feature>
<gene>
    <name evidence="4" type="ORF">NCCP602_31490</name>
</gene>
<evidence type="ECO:0000313" key="5">
    <source>
        <dbReference type="Proteomes" id="UP001498238"/>
    </source>
</evidence>
<evidence type="ECO:0000256" key="2">
    <source>
        <dbReference type="SAM" id="Phobius"/>
    </source>
</evidence>
<feature type="transmembrane region" description="Helical" evidence="2">
    <location>
        <begin position="285"/>
        <end position="308"/>
    </location>
</feature>
<feature type="region of interest" description="Disordered" evidence="1">
    <location>
        <begin position="1"/>
        <end position="29"/>
    </location>
</feature>
<feature type="transmembrane region" description="Helical" evidence="2">
    <location>
        <begin position="79"/>
        <end position="105"/>
    </location>
</feature>
<comment type="caution">
    <text evidence="4">The sequence shown here is derived from an EMBL/GenBank/DDBJ whole genome shotgun (WGS) entry which is preliminary data.</text>
</comment>
<feature type="transmembrane region" description="Helical" evidence="2">
    <location>
        <begin position="320"/>
        <end position="345"/>
    </location>
</feature>
<reference evidence="4 5" key="1">
    <citation type="submission" date="2024-01" db="EMBL/GenBank/DDBJ databases">
        <title>Characterization of antibiotic resistant novel bacterial strains and their environmental applications.</title>
        <authorList>
            <person name="Manzoor S."/>
            <person name="Abbas S."/>
            <person name="Arshad M."/>
            <person name="Ahmed I."/>
        </authorList>
    </citation>
    <scope>NUCLEOTIDE SEQUENCE [LARGE SCALE GENOMIC DNA]</scope>
    <source>
        <strain evidence="4 5">NCCP-602</strain>
    </source>
</reference>
<feature type="transmembrane region" description="Helical" evidence="2">
    <location>
        <begin position="366"/>
        <end position="385"/>
    </location>
</feature>
<dbReference type="Proteomes" id="UP001498238">
    <property type="component" value="Unassembled WGS sequence"/>
</dbReference>
<name>A0ABN0SRU8_9MICO</name>
<dbReference type="InterPro" id="IPR052529">
    <property type="entry name" value="Bact_Transport_Assoc"/>
</dbReference>
<protein>
    <submittedName>
        <fullName evidence="4">DUF418 domain-containing protein</fullName>
    </submittedName>
</protein>
<feature type="transmembrane region" description="Helical" evidence="2">
    <location>
        <begin position="39"/>
        <end position="59"/>
    </location>
</feature>
<proteinExistence type="predicted"/>
<keyword evidence="2" id="KW-1133">Transmembrane helix</keyword>
<dbReference type="PANTHER" id="PTHR30590">
    <property type="entry name" value="INNER MEMBRANE PROTEIN"/>
    <property type="match status" value="1"/>
</dbReference>
<evidence type="ECO:0000259" key="3">
    <source>
        <dbReference type="Pfam" id="PF04235"/>
    </source>
</evidence>
<feature type="transmembrane region" description="Helical" evidence="2">
    <location>
        <begin position="397"/>
        <end position="414"/>
    </location>
</feature>
<dbReference type="Pfam" id="PF04235">
    <property type="entry name" value="DUF418"/>
    <property type="match status" value="1"/>
</dbReference>
<organism evidence="4 5">
    <name type="scientific">Brevibacterium metallidurans</name>
    <dbReference type="NCBI Taxonomy" id="1482676"/>
    <lineage>
        <taxon>Bacteria</taxon>
        <taxon>Bacillati</taxon>
        <taxon>Actinomycetota</taxon>
        <taxon>Actinomycetes</taxon>
        <taxon>Micrococcales</taxon>
        <taxon>Brevibacteriaceae</taxon>
        <taxon>Brevibacterium</taxon>
    </lineage>
</organism>
<feature type="transmembrane region" description="Helical" evidence="2">
    <location>
        <begin position="125"/>
        <end position="142"/>
    </location>
</feature>
<dbReference type="PANTHER" id="PTHR30590:SF2">
    <property type="entry name" value="INNER MEMBRANE PROTEIN"/>
    <property type="match status" value="1"/>
</dbReference>
<keyword evidence="5" id="KW-1185">Reference proteome</keyword>
<feature type="domain" description="DUF418" evidence="3">
    <location>
        <begin position="280"/>
        <end position="433"/>
    </location>
</feature>
<feature type="transmembrane region" description="Helical" evidence="2">
    <location>
        <begin position="239"/>
        <end position="264"/>
    </location>
</feature>
<sequence>MTHPEYPRTSAVPKAAPPEPGDQLGPAAAPPRRAFAPDLARGLMLCLIAIANVSVYLWGTQAATSLSGHPASDSLLDRILSVLTILFVDGSIYPMFAFLFGYGIVQFARTRTAVGDDPRTITAMLLRRNLWLVVFGLLHAALLFGGDILGAYGLCGLILSYLIQRAGDRALMITLWVLLGILGLFLLAQVGMILLAQALAGDTTDEPMLGDDAVGSFTTLLLTQGTGETNYLLAVGVRLLVWLLATVLGTLSLTVPLVIILGGLAARHRWIESRGEDATPRRPRLGLVAGVGIPLGVLGNLPQALAYLGWMPSDSTTVDITAVLTPVTGACAGLGYAALFGLVGLRVQDRPPRLLLPIAYLGKRSLSFYLFQSVVFAPLLAAWGFGLGRTWNTTPAFLLAIGVWIASLALATWMESRTYKGPAEVVLRRLTYGRAGRG</sequence>
<feature type="transmembrane region" description="Helical" evidence="2">
    <location>
        <begin position="148"/>
        <end position="163"/>
    </location>
</feature>
<evidence type="ECO:0000256" key="1">
    <source>
        <dbReference type="SAM" id="MobiDB-lite"/>
    </source>
</evidence>
<keyword evidence="2" id="KW-0472">Membrane</keyword>
<dbReference type="RefSeq" id="WP_339393815.1">
    <property type="nucleotide sequence ID" value="NZ_BAAAAF010000018.1"/>
</dbReference>
<keyword evidence="2" id="KW-0812">Transmembrane</keyword>
<accession>A0ABN0SRU8</accession>
<evidence type="ECO:0000313" key="4">
    <source>
        <dbReference type="EMBL" id="GAA0037187.1"/>
    </source>
</evidence>